<feature type="compositionally biased region" description="Acidic residues" evidence="8">
    <location>
        <begin position="569"/>
        <end position="583"/>
    </location>
</feature>
<proteinExistence type="predicted"/>
<comment type="subcellular location">
    <subcellularLocation>
        <location evidence="1">Nucleus</location>
    </subcellularLocation>
</comment>
<keyword evidence="4 7" id="KW-0863">Zinc-finger</keyword>
<dbReference type="SMART" id="SM00355">
    <property type="entry name" value="ZnF_C2H2"/>
    <property type="match status" value="4"/>
</dbReference>
<feature type="domain" description="C2H2-type" evidence="9">
    <location>
        <begin position="355"/>
        <end position="383"/>
    </location>
</feature>
<evidence type="ECO:0000256" key="7">
    <source>
        <dbReference type="PROSITE-ProRule" id="PRU00042"/>
    </source>
</evidence>
<keyword evidence="11" id="KW-1185">Reference proteome</keyword>
<name>A0A9N9MIK9_9CUCU</name>
<dbReference type="Proteomes" id="UP001152799">
    <property type="component" value="Chromosome 12"/>
</dbReference>
<evidence type="ECO:0000256" key="3">
    <source>
        <dbReference type="ARBA" id="ARBA00022737"/>
    </source>
</evidence>
<dbReference type="GO" id="GO:0008270">
    <property type="term" value="F:zinc ion binding"/>
    <property type="evidence" value="ECO:0007669"/>
    <property type="project" value="UniProtKB-KW"/>
</dbReference>
<evidence type="ECO:0000259" key="9">
    <source>
        <dbReference type="PROSITE" id="PS50157"/>
    </source>
</evidence>
<dbReference type="PROSITE" id="PS50157">
    <property type="entry name" value="ZINC_FINGER_C2H2_2"/>
    <property type="match status" value="1"/>
</dbReference>
<organism evidence="10 11">
    <name type="scientific">Ceutorhynchus assimilis</name>
    <name type="common">cabbage seed weevil</name>
    <dbReference type="NCBI Taxonomy" id="467358"/>
    <lineage>
        <taxon>Eukaryota</taxon>
        <taxon>Metazoa</taxon>
        <taxon>Ecdysozoa</taxon>
        <taxon>Arthropoda</taxon>
        <taxon>Hexapoda</taxon>
        <taxon>Insecta</taxon>
        <taxon>Pterygota</taxon>
        <taxon>Neoptera</taxon>
        <taxon>Endopterygota</taxon>
        <taxon>Coleoptera</taxon>
        <taxon>Polyphaga</taxon>
        <taxon>Cucujiformia</taxon>
        <taxon>Curculionidae</taxon>
        <taxon>Ceutorhynchinae</taxon>
        <taxon>Ceutorhynchus</taxon>
    </lineage>
</organism>
<dbReference type="SUPFAM" id="SSF57667">
    <property type="entry name" value="beta-beta-alpha zinc fingers"/>
    <property type="match status" value="1"/>
</dbReference>
<protein>
    <recommendedName>
        <fullName evidence="9">C2H2-type domain-containing protein</fullName>
    </recommendedName>
</protein>
<keyword evidence="5" id="KW-0862">Zinc</keyword>
<evidence type="ECO:0000256" key="5">
    <source>
        <dbReference type="ARBA" id="ARBA00022833"/>
    </source>
</evidence>
<reference evidence="10" key="1">
    <citation type="submission" date="2022-01" db="EMBL/GenBank/DDBJ databases">
        <authorList>
            <person name="King R."/>
        </authorList>
    </citation>
    <scope>NUCLEOTIDE SEQUENCE</scope>
</reference>
<dbReference type="PANTHER" id="PTHR24406">
    <property type="entry name" value="TRANSCRIPTIONAL REPRESSOR CTCFL-RELATED"/>
    <property type="match status" value="1"/>
</dbReference>
<evidence type="ECO:0000313" key="10">
    <source>
        <dbReference type="EMBL" id="CAG9762972.1"/>
    </source>
</evidence>
<evidence type="ECO:0000256" key="1">
    <source>
        <dbReference type="ARBA" id="ARBA00004123"/>
    </source>
</evidence>
<evidence type="ECO:0000256" key="2">
    <source>
        <dbReference type="ARBA" id="ARBA00022723"/>
    </source>
</evidence>
<dbReference type="GO" id="GO:0005634">
    <property type="term" value="C:nucleus"/>
    <property type="evidence" value="ECO:0007669"/>
    <property type="project" value="UniProtKB-SubCell"/>
</dbReference>
<evidence type="ECO:0000256" key="4">
    <source>
        <dbReference type="ARBA" id="ARBA00022771"/>
    </source>
</evidence>
<evidence type="ECO:0000256" key="8">
    <source>
        <dbReference type="SAM" id="MobiDB-lite"/>
    </source>
</evidence>
<keyword evidence="3" id="KW-0677">Repeat</keyword>
<dbReference type="InterPro" id="IPR013087">
    <property type="entry name" value="Znf_C2H2_type"/>
</dbReference>
<gene>
    <name evidence="10" type="ORF">CEUTPL_LOCUS3643</name>
</gene>
<dbReference type="AlphaFoldDB" id="A0A9N9MIK9"/>
<dbReference type="PROSITE" id="PS00028">
    <property type="entry name" value="ZINC_FINGER_C2H2_1"/>
    <property type="match status" value="2"/>
</dbReference>
<evidence type="ECO:0000313" key="11">
    <source>
        <dbReference type="Proteomes" id="UP001152799"/>
    </source>
</evidence>
<sequence>MTCFICLRTGKKVFNINLPCGKGQNTIKADIIEFVGDKSIAAYLTDDHNCCSVCMNVLDDIVRYKDKLVDQIMKRNLTQPDLGRIWNFVAKSEAKSEFKEKSDPMSHLRSVTSPLSSRASTPSIYYVKKTKSYDNLLEKEVERRESYKRDMQHYARQCAAKKIDLATREKYLIKSKSKKMKRDIVNNFSRNMYDRPVSSASELSCVSYMAEEKRQPPQPVKRKIIYDGDEIVFPLKRTRSVSRSHQENVHEREKKKALLDGQQLEDTMDTCEVCKCSCFRNMDIYTAHMVQVHGLSGRFGCKYCDNQYLTKEHLAYHISKTHRNSIACPICKTINPDSNSETFASHMEQHIKELYACRFCNKPFDTKENLNEHIFTKHKRKRLFYTKNEVRILSNCTYKPEVVENKTPRKYKWIDYGNVLEKDEVGFKPSTWQDCDYEDQDEETFERLTGTPDSEGSMYEYKGIPPKNTISRKCGTALRPGSSLSLKSTSSSGYYTNFSKGGRNISGESGRSTPWSVVGGEEDQEVMRAMNNQTPFDLGSVRDLESRNTEVAEILAGEEDEYDPQSYEDSAEEVDRESNSDDMDIMENQYLVNNSFVSSINYTDAEL</sequence>
<dbReference type="Gene3D" id="3.30.160.60">
    <property type="entry name" value="Classic Zinc Finger"/>
    <property type="match status" value="2"/>
</dbReference>
<keyword evidence="6" id="KW-0539">Nucleus</keyword>
<dbReference type="OrthoDB" id="6365676at2759"/>
<feature type="region of interest" description="Disordered" evidence="8">
    <location>
        <begin position="557"/>
        <end position="583"/>
    </location>
</feature>
<keyword evidence="2" id="KW-0479">Metal-binding</keyword>
<dbReference type="EMBL" id="OU892288">
    <property type="protein sequence ID" value="CAG9762972.1"/>
    <property type="molecule type" value="Genomic_DNA"/>
</dbReference>
<dbReference type="InterPro" id="IPR036236">
    <property type="entry name" value="Znf_C2H2_sf"/>
</dbReference>
<dbReference type="InterPro" id="IPR050888">
    <property type="entry name" value="ZnF_C2H2-type_TF"/>
</dbReference>
<accession>A0A9N9MIK9</accession>
<evidence type="ECO:0000256" key="6">
    <source>
        <dbReference type="ARBA" id="ARBA00023242"/>
    </source>
</evidence>